<dbReference type="PROSITE" id="PS51186">
    <property type="entry name" value="GNAT"/>
    <property type="match status" value="1"/>
</dbReference>
<keyword evidence="3" id="KW-0808">Transferase</keyword>
<evidence type="ECO:0000256" key="2">
    <source>
        <dbReference type="ARBA" id="ARBA00022676"/>
    </source>
</evidence>
<dbReference type="SUPFAM" id="SSF55729">
    <property type="entry name" value="Acyl-CoA N-acyltransferases (Nat)"/>
    <property type="match status" value="1"/>
</dbReference>
<sequence>MGFRSSTNMVRFTPLRLLCAAVILCVFYLHSSLRDLVPYVERGYDILQDRPTPARPAQTQIRFGEECSPFQSGVMEDVTIVLKIGAGEATTKLPAYLNRLGRCKQDLLVFSDRKATVQSFDVIDALSHVRPEYKWENADFNVYDSIQAANETADKSPDGWKLDKYKFLPMMEWTSYLRPDSHWYLFIETDTYVNYDNLYRFLTHFNPKSAHYFGSPVWPKKNAPFAHGGSGFILSRGALDKLMARGRMFAENHHFPGTHFFGENVAESCCGDEMLAQVLKKSGVLLRGYWPMFNGDKPPTMKFGPEQWCEAIMTMHHLQEEDYTGLSQWEQARKHPERALMFEELFNLIEPRLQGKADDWTNMSEDVIHTKGKPVRSFDNCERAFQETKRLLASEINVEIAEEKDACKIAEGLYVCYPDSSIDTIEPPHLRPLNYKEVRIQRLAKRFQPTFSTPGITWIKAVHVPTNTIIGTACWTGPDAPIVCPNRRDAFTFYGWREKLGWSDAQIDELFAHVDHDAWSGRHQRDDAVRKELLGGEKHWYLSLLLTWPEWQGRGVARRLLNWGIDKADAEDPPTAMYLETSAKAKRVYEHVGFVQQGEGKVMIRRGPKAAADVKE</sequence>
<evidence type="ECO:0000313" key="9">
    <source>
        <dbReference type="EMBL" id="KAF3031832.1"/>
    </source>
</evidence>
<dbReference type="PANTHER" id="PTHR42791">
    <property type="entry name" value="GNAT FAMILY ACETYLTRANSFERASE"/>
    <property type="match status" value="1"/>
</dbReference>
<dbReference type="Gene3D" id="3.90.550.50">
    <property type="match status" value="1"/>
</dbReference>
<keyword evidence="10" id="KW-1185">Reference proteome</keyword>
<dbReference type="InterPro" id="IPR016181">
    <property type="entry name" value="Acyl_CoA_acyltransferase"/>
</dbReference>
<evidence type="ECO:0000256" key="4">
    <source>
        <dbReference type="ARBA" id="ARBA00022692"/>
    </source>
</evidence>
<organism evidence="9 10">
    <name type="scientific">Didymella heteroderae</name>
    <dbReference type="NCBI Taxonomy" id="1769908"/>
    <lineage>
        <taxon>Eukaryota</taxon>
        <taxon>Fungi</taxon>
        <taxon>Dikarya</taxon>
        <taxon>Ascomycota</taxon>
        <taxon>Pezizomycotina</taxon>
        <taxon>Dothideomycetes</taxon>
        <taxon>Pleosporomycetidae</taxon>
        <taxon>Pleosporales</taxon>
        <taxon>Pleosporineae</taxon>
        <taxon>Didymellaceae</taxon>
        <taxon>Didymella</taxon>
    </lineage>
</organism>
<keyword evidence="7" id="KW-0472">Membrane</keyword>
<keyword evidence="6" id="KW-1133">Transmembrane helix</keyword>
<evidence type="ECO:0000256" key="5">
    <source>
        <dbReference type="ARBA" id="ARBA00022968"/>
    </source>
</evidence>
<gene>
    <name evidence="9" type="ORF">E8E12_000434</name>
</gene>
<name>A0A9P5BVC5_9PLEO</name>
<dbReference type="InterPro" id="IPR052523">
    <property type="entry name" value="Trichothecene_AcTrans"/>
</dbReference>
<comment type="caution">
    <text evidence="9">The sequence shown here is derived from an EMBL/GenBank/DDBJ whole genome shotgun (WGS) entry which is preliminary data.</text>
</comment>
<dbReference type="OrthoDB" id="414175at2759"/>
<evidence type="ECO:0000256" key="3">
    <source>
        <dbReference type="ARBA" id="ARBA00022679"/>
    </source>
</evidence>
<dbReference type="GO" id="GO:0016020">
    <property type="term" value="C:membrane"/>
    <property type="evidence" value="ECO:0007669"/>
    <property type="project" value="UniProtKB-SubCell"/>
</dbReference>
<dbReference type="InterPro" id="IPR003378">
    <property type="entry name" value="Fringe-like_glycosylTrfase"/>
</dbReference>
<keyword evidence="2" id="KW-0328">Glycosyltransferase</keyword>
<evidence type="ECO:0000313" key="10">
    <source>
        <dbReference type="Proteomes" id="UP000758155"/>
    </source>
</evidence>
<dbReference type="GO" id="GO:0016747">
    <property type="term" value="F:acyltransferase activity, transferring groups other than amino-acyl groups"/>
    <property type="evidence" value="ECO:0007669"/>
    <property type="project" value="InterPro"/>
</dbReference>
<dbReference type="PANTHER" id="PTHR42791:SF2">
    <property type="entry name" value="N-ACETYLTRANSFERASE DOMAIN-CONTAINING PROTEIN"/>
    <property type="match status" value="1"/>
</dbReference>
<keyword evidence="5" id="KW-0735">Signal-anchor</keyword>
<dbReference type="InterPro" id="IPR000182">
    <property type="entry name" value="GNAT_dom"/>
</dbReference>
<keyword evidence="4" id="KW-0812">Transmembrane</keyword>
<evidence type="ECO:0000256" key="6">
    <source>
        <dbReference type="ARBA" id="ARBA00022989"/>
    </source>
</evidence>
<feature type="domain" description="N-acetyltransferase" evidence="8">
    <location>
        <begin position="470"/>
        <end position="616"/>
    </location>
</feature>
<dbReference type="GO" id="GO:0016757">
    <property type="term" value="F:glycosyltransferase activity"/>
    <property type="evidence" value="ECO:0007669"/>
    <property type="project" value="UniProtKB-KW"/>
</dbReference>
<dbReference type="Gene3D" id="3.40.630.30">
    <property type="match status" value="1"/>
</dbReference>
<comment type="subcellular location">
    <subcellularLocation>
        <location evidence="1">Membrane</location>
        <topology evidence="1">Single-pass type II membrane protein</topology>
    </subcellularLocation>
</comment>
<reference evidence="9" key="1">
    <citation type="submission" date="2019-04" db="EMBL/GenBank/DDBJ databases">
        <title>Sequencing of skin fungus with MAO and IRED activity.</title>
        <authorList>
            <person name="Marsaioli A.J."/>
            <person name="Bonatto J.M.C."/>
            <person name="Reis Junior O."/>
        </authorList>
    </citation>
    <scope>NUCLEOTIDE SEQUENCE</scope>
    <source>
        <strain evidence="9">28M1</strain>
    </source>
</reference>
<protein>
    <recommendedName>
        <fullName evidence="8">N-acetyltransferase domain-containing protein</fullName>
    </recommendedName>
</protein>
<dbReference type="AlphaFoldDB" id="A0A9P5BVC5"/>
<dbReference type="Pfam" id="PF13673">
    <property type="entry name" value="Acetyltransf_10"/>
    <property type="match status" value="1"/>
</dbReference>
<dbReference type="EMBL" id="SWKV01000121">
    <property type="protein sequence ID" value="KAF3031832.1"/>
    <property type="molecule type" value="Genomic_DNA"/>
</dbReference>
<accession>A0A9P5BVC5</accession>
<proteinExistence type="predicted"/>
<dbReference type="Proteomes" id="UP000758155">
    <property type="component" value="Unassembled WGS sequence"/>
</dbReference>
<dbReference type="Pfam" id="PF02434">
    <property type="entry name" value="Fringe"/>
    <property type="match status" value="1"/>
</dbReference>
<dbReference type="CDD" id="cd04301">
    <property type="entry name" value="NAT_SF"/>
    <property type="match status" value="1"/>
</dbReference>
<evidence type="ECO:0000256" key="1">
    <source>
        <dbReference type="ARBA" id="ARBA00004606"/>
    </source>
</evidence>
<evidence type="ECO:0000259" key="8">
    <source>
        <dbReference type="PROSITE" id="PS51186"/>
    </source>
</evidence>
<evidence type="ECO:0000256" key="7">
    <source>
        <dbReference type="ARBA" id="ARBA00023136"/>
    </source>
</evidence>